<dbReference type="Pfam" id="PF07336">
    <property type="entry name" value="ABATE"/>
    <property type="match status" value="1"/>
</dbReference>
<evidence type="ECO:0000259" key="1">
    <source>
        <dbReference type="Pfam" id="PF11706"/>
    </source>
</evidence>
<dbReference type="Pfam" id="PF11706">
    <property type="entry name" value="zf-CGNR"/>
    <property type="match status" value="1"/>
</dbReference>
<dbReference type="PANTHER" id="PTHR35525">
    <property type="entry name" value="BLL6575 PROTEIN"/>
    <property type="match status" value="1"/>
</dbReference>
<comment type="caution">
    <text evidence="2">The sequence shown here is derived from an EMBL/GenBank/DDBJ whole genome shotgun (WGS) entry which is preliminary data.</text>
</comment>
<dbReference type="EMBL" id="JAMTCK010000006">
    <property type="protein sequence ID" value="MCP2166048.1"/>
    <property type="molecule type" value="Genomic_DNA"/>
</dbReference>
<dbReference type="AlphaFoldDB" id="A0AAE3GH61"/>
<evidence type="ECO:0000313" key="2">
    <source>
        <dbReference type="EMBL" id="MCP2166048.1"/>
    </source>
</evidence>
<sequence>MWVTFRRGNPDATYSGGVTGLAAGASTGQETGWDREIYSQDRAVDTEHDVELLLAFLNTRDVETGTDVLDDEAAWRAWVAERGLGRSGDPRHAREVRNALRVAVGDREEQHGSAGVVGMIQIELSQGVPTLAATDALSGVLAAATRLAVLGYWERFKICPAHDCRWAFFDRSRNRSRTWCSMQVCGNREKARNWRERARGGALTV</sequence>
<feature type="domain" description="Zinc finger CGNR" evidence="1">
    <location>
        <begin position="155"/>
        <end position="197"/>
    </location>
</feature>
<dbReference type="InterPro" id="IPR023286">
    <property type="entry name" value="ABATE_dom_sf"/>
</dbReference>
<name>A0AAE3GH61_9PSEU</name>
<dbReference type="Gene3D" id="1.10.3300.10">
    <property type="entry name" value="Jann2411-like domain"/>
    <property type="match status" value="1"/>
</dbReference>
<organism evidence="2 3">
    <name type="scientific">Goodfellowiella coeruleoviolacea</name>
    <dbReference type="NCBI Taxonomy" id="334858"/>
    <lineage>
        <taxon>Bacteria</taxon>
        <taxon>Bacillati</taxon>
        <taxon>Actinomycetota</taxon>
        <taxon>Actinomycetes</taxon>
        <taxon>Pseudonocardiales</taxon>
        <taxon>Pseudonocardiaceae</taxon>
        <taxon>Goodfellowiella</taxon>
    </lineage>
</organism>
<reference evidence="2" key="1">
    <citation type="submission" date="2022-06" db="EMBL/GenBank/DDBJ databases">
        <title>Genomic Encyclopedia of Archaeal and Bacterial Type Strains, Phase II (KMG-II): from individual species to whole genera.</title>
        <authorList>
            <person name="Goeker M."/>
        </authorList>
    </citation>
    <scope>NUCLEOTIDE SEQUENCE</scope>
    <source>
        <strain evidence="2">DSM 43935</strain>
    </source>
</reference>
<dbReference type="InterPro" id="IPR021005">
    <property type="entry name" value="Znf_CGNR"/>
</dbReference>
<gene>
    <name evidence="2" type="ORF">LX83_002907</name>
</gene>
<proteinExistence type="predicted"/>
<keyword evidence="3" id="KW-1185">Reference proteome</keyword>
<protein>
    <submittedName>
        <fullName evidence="2">Stress-induced transcription regulator</fullName>
    </submittedName>
</protein>
<accession>A0AAE3GH61</accession>
<dbReference type="SUPFAM" id="SSF160904">
    <property type="entry name" value="Jann2411-like"/>
    <property type="match status" value="1"/>
</dbReference>
<dbReference type="Proteomes" id="UP001206128">
    <property type="component" value="Unassembled WGS sequence"/>
</dbReference>
<dbReference type="PANTHER" id="PTHR35525:SF3">
    <property type="entry name" value="BLL6575 PROTEIN"/>
    <property type="match status" value="1"/>
</dbReference>
<dbReference type="InterPro" id="IPR010852">
    <property type="entry name" value="ABATE"/>
</dbReference>
<evidence type="ECO:0000313" key="3">
    <source>
        <dbReference type="Proteomes" id="UP001206128"/>
    </source>
</evidence>